<keyword evidence="3" id="KW-1185">Reference proteome</keyword>
<reference evidence="2" key="1">
    <citation type="journal article" date="2020" name="Stud. Mycol.">
        <title>101 Dothideomycetes genomes: a test case for predicting lifestyles and emergence of pathogens.</title>
        <authorList>
            <person name="Haridas S."/>
            <person name="Albert R."/>
            <person name="Binder M."/>
            <person name="Bloem J."/>
            <person name="Labutti K."/>
            <person name="Salamov A."/>
            <person name="Andreopoulos B."/>
            <person name="Baker S."/>
            <person name="Barry K."/>
            <person name="Bills G."/>
            <person name="Bluhm B."/>
            <person name="Cannon C."/>
            <person name="Castanera R."/>
            <person name="Culley D."/>
            <person name="Daum C."/>
            <person name="Ezra D."/>
            <person name="Gonzalez J."/>
            <person name="Henrissat B."/>
            <person name="Kuo A."/>
            <person name="Liang C."/>
            <person name="Lipzen A."/>
            <person name="Lutzoni F."/>
            <person name="Magnuson J."/>
            <person name="Mondo S."/>
            <person name="Nolan M."/>
            <person name="Ohm R."/>
            <person name="Pangilinan J."/>
            <person name="Park H.-J."/>
            <person name="Ramirez L."/>
            <person name="Alfaro M."/>
            <person name="Sun H."/>
            <person name="Tritt A."/>
            <person name="Yoshinaga Y."/>
            <person name="Zwiers L.-H."/>
            <person name="Turgeon B."/>
            <person name="Goodwin S."/>
            <person name="Spatafora J."/>
            <person name="Crous P."/>
            <person name="Grigoriev I."/>
        </authorList>
    </citation>
    <scope>NUCLEOTIDE SEQUENCE</scope>
    <source>
        <strain evidence="2">CBS 119687</strain>
    </source>
</reference>
<dbReference type="RefSeq" id="XP_033521443.1">
    <property type="nucleotide sequence ID" value="XM_033673288.1"/>
</dbReference>
<feature type="chain" id="PRO_5025531099" description="Extracellular membrane protein CFEM domain-containing protein" evidence="1">
    <location>
        <begin position="21"/>
        <end position="136"/>
    </location>
</feature>
<keyword evidence="1" id="KW-0732">Signal</keyword>
<sequence length="136" mass="13984">MRYATAIAVVLSVATTFVAAQSSCAAQTILDACIDGYQSRIASCQRNGNDYICLCDVYRDVLVCYNNCPDSTDKPSVQNTVTSYCLAADPLRSASLSSLASAKSVAATATTNKPASTSASPAGAALVAFLGAARLL</sequence>
<dbReference type="AlphaFoldDB" id="A0A6A6A7K3"/>
<dbReference type="Proteomes" id="UP000799771">
    <property type="component" value="Unassembled WGS sequence"/>
</dbReference>
<name>A0A6A6A7K3_9PLEO</name>
<feature type="signal peptide" evidence="1">
    <location>
        <begin position="1"/>
        <end position="20"/>
    </location>
</feature>
<accession>A0A6A6A7K3</accession>
<proteinExistence type="predicted"/>
<evidence type="ECO:0000313" key="3">
    <source>
        <dbReference type="Proteomes" id="UP000799771"/>
    </source>
</evidence>
<evidence type="ECO:0008006" key="4">
    <source>
        <dbReference type="Google" id="ProtNLM"/>
    </source>
</evidence>
<dbReference type="EMBL" id="ML977511">
    <property type="protein sequence ID" value="KAF2127054.1"/>
    <property type="molecule type" value="Genomic_DNA"/>
</dbReference>
<dbReference type="OrthoDB" id="2507140at2759"/>
<dbReference type="GeneID" id="54413720"/>
<evidence type="ECO:0000256" key="1">
    <source>
        <dbReference type="SAM" id="SignalP"/>
    </source>
</evidence>
<organism evidence="2 3">
    <name type="scientific">Dothidotthia symphoricarpi CBS 119687</name>
    <dbReference type="NCBI Taxonomy" id="1392245"/>
    <lineage>
        <taxon>Eukaryota</taxon>
        <taxon>Fungi</taxon>
        <taxon>Dikarya</taxon>
        <taxon>Ascomycota</taxon>
        <taxon>Pezizomycotina</taxon>
        <taxon>Dothideomycetes</taxon>
        <taxon>Pleosporomycetidae</taxon>
        <taxon>Pleosporales</taxon>
        <taxon>Dothidotthiaceae</taxon>
        <taxon>Dothidotthia</taxon>
    </lineage>
</organism>
<gene>
    <name evidence="2" type="ORF">P153DRAFT_57303</name>
</gene>
<evidence type="ECO:0000313" key="2">
    <source>
        <dbReference type="EMBL" id="KAF2127054.1"/>
    </source>
</evidence>
<protein>
    <recommendedName>
        <fullName evidence="4">Extracellular membrane protein CFEM domain-containing protein</fullName>
    </recommendedName>
</protein>